<proteinExistence type="predicted"/>
<protein>
    <recommendedName>
        <fullName evidence="3">Iron-sulfur cluster-binding protein</fullName>
    </recommendedName>
</protein>
<dbReference type="EMBL" id="CP002304">
    <property type="protein sequence ID" value="ADQ13787.1"/>
    <property type="molecule type" value="Genomic_DNA"/>
</dbReference>
<dbReference type="Proteomes" id="UP000007434">
    <property type="component" value="Chromosome"/>
</dbReference>
<sequence length="252" mass="28314">MKNKLKKIVKEYISEYQSDSDIKSSWREPLLEFAAADDPLFEDFKKIISPSHVLPEDILSGAKTVLAYFIPFSKEIVNSNLTGEYSSREWAVAYVETNQLIADLNQHLKKKLAEKGWQVSSIPATHHFDKERLISDWSHRHAAYAAGLAKFGINNMLITEKGCAGRVGTLITDLKIEPSQPIDKELCLNKAGENCQKCVDNCVNDSLKVDSFARFKCYEQLLKNDQFFSELGLTDVCGKCSVGLPCSFRAPL</sequence>
<evidence type="ECO:0000313" key="1">
    <source>
        <dbReference type="EMBL" id="ADQ13787.1"/>
    </source>
</evidence>
<dbReference type="HOGENOM" id="CLU_061526_0_0_9"/>
<name>E4RPA2_HALHG</name>
<dbReference type="RefSeq" id="WP_013404893.1">
    <property type="nucleotide sequence ID" value="NC_014654.1"/>
</dbReference>
<reference evidence="1 2" key="2">
    <citation type="journal article" date="2011" name="J. Bacteriol.">
        <title>Complete Genome Sequence of the Haloalkaliphilic, Hydrogen Producing Halanaerobium hydrogenoformans.</title>
        <authorList>
            <person name="Brown S.D."/>
            <person name="Begemann M.B."/>
            <person name="Mormile M.R."/>
            <person name="Wall J.D."/>
            <person name="Han C.S."/>
            <person name="Goodwin L.A."/>
            <person name="Pitluck S."/>
            <person name="Land M.L."/>
            <person name="Hauser L.J."/>
            <person name="Elias D.A."/>
        </authorList>
    </citation>
    <scope>NUCLEOTIDE SEQUENCE [LARGE SCALE GENOMIC DNA]</scope>
    <source>
        <strain evidence="2">sapolanicus</strain>
    </source>
</reference>
<dbReference type="STRING" id="656519.Halsa_0311"/>
<reference evidence="1 2" key="1">
    <citation type="submission" date="2010-11" db="EMBL/GenBank/DDBJ databases">
        <title>Complete sequence of Halanaerobium sp. sapolanicus.</title>
        <authorList>
            <consortium name="US DOE Joint Genome Institute"/>
            <person name="Lucas S."/>
            <person name="Copeland A."/>
            <person name="Lapidus A."/>
            <person name="Cheng J.-F."/>
            <person name="Bruce D."/>
            <person name="Goodwin L."/>
            <person name="Pitluck S."/>
            <person name="Davenport K."/>
            <person name="Detter J.C."/>
            <person name="Han C."/>
            <person name="Tapia R."/>
            <person name="Land M."/>
            <person name="Hauser L."/>
            <person name="Jeffries C."/>
            <person name="Kyrpides N."/>
            <person name="Ivanova N."/>
            <person name="Mikhailova N."/>
            <person name="Begemann M.B."/>
            <person name="Mormile M.R."/>
            <person name="Wall J.D."/>
            <person name="Elias D.A."/>
            <person name="Woyke T."/>
        </authorList>
    </citation>
    <scope>NUCLEOTIDE SEQUENCE [LARGE SCALE GENOMIC DNA]</scope>
    <source>
        <strain evidence="2">sapolanicus</strain>
    </source>
</reference>
<dbReference type="eggNOG" id="COG1600">
    <property type="taxonomic scope" value="Bacteria"/>
</dbReference>
<evidence type="ECO:0008006" key="3">
    <source>
        <dbReference type="Google" id="ProtNLM"/>
    </source>
</evidence>
<gene>
    <name evidence="1" type="ordered locus">Halsa_0311</name>
</gene>
<dbReference type="AlphaFoldDB" id="E4RPA2"/>
<accession>E4RPA2</accession>
<evidence type="ECO:0000313" key="2">
    <source>
        <dbReference type="Proteomes" id="UP000007434"/>
    </source>
</evidence>
<dbReference type="KEGG" id="has:Halsa_0311"/>
<dbReference type="PANTHER" id="PTHR42827">
    <property type="entry name" value="IRON-SULFUR CLUSTER-BINDING PROTEIN-RELATED"/>
    <property type="match status" value="1"/>
</dbReference>
<dbReference type="PANTHER" id="PTHR42827:SF1">
    <property type="entry name" value="IRON-SULFUR CLUSTER-BINDING PROTEIN"/>
    <property type="match status" value="1"/>
</dbReference>
<organism evidence="1 2">
    <name type="scientific">Halanaerobium hydrogeniformans</name>
    <name type="common">Halanaerobium sp. (strain sapolanicus)</name>
    <dbReference type="NCBI Taxonomy" id="656519"/>
    <lineage>
        <taxon>Bacteria</taxon>
        <taxon>Bacillati</taxon>
        <taxon>Bacillota</taxon>
        <taxon>Clostridia</taxon>
        <taxon>Halanaerobiales</taxon>
        <taxon>Halanaerobiaceae</taxon>
        <taxon>Halanaerobium</taxon>
    </lineage>
</organism>
<keyword evidence="2" id="KW-1185">Reference proteome</keyword>
<dbReference type="OrthoDB" id="9784571at2"/>